<dbReference type="Gene3D" id="1.10.418.40">
    <property type="entry name" value="Autophagy protein 6/Beclin 1"/>
    <property type="match status" value="1"/>
</dbReference>
<feature type="domain" description="Atg6 BARA" evidence="4">
    <location>
        <begin position="238"/>
        <end position="417"/>
    </location>
</feature>
<dbReference type="GO" id="GO:0000045">
    <property type="term" value="P:autophagosome assembly"/>
    <property type="evidence" value="ECO:0007669"/>
    <property type="project" value="TreeGrafter"/>
</dbReference>
<evidence type="ECO:0000313" key="6">
    <source>
        <dbReference type="Proteomes" id="UP000694906"/>
    </source>
</evidence>
<dbReference type="InterPro" id="IPR038274">
    <property type="entry name" value="Atg6/Beclin_C_sf"/>
</dbReference>
<proteinExistence type="inferred from homology"/>
<comment type="similarity">
    <text evidence="1">Belongs to the beclin family.</text>
</comment>
<dbReference type="Pfam" id="PF04111">
    <property type="entry name" value="APG6"/>
    <property type="match status" value="1"/>
</dbReference>
<dbReference type="PANTHER" id="PTHR12768:SF5">
    <property type="entry name" value="BECLIN-2"/>
    <property type="match status" value="1"/>
</dbReference>
<dbReference type="PANTHER" id="PTHR12768">
    <property type="entry name" value="BECLIN 1"/>
    <property type="match status" value="1"/>
</dbReference>
<feature type="domain" description="Atg6/beclin coiled-coil" evidence="5">
    <location>
        <begin position="110"/>
        <end position="234"/>
    </location>
</feature>
<dbReference type="GO" id="GO:0000407">
    <property type="term" value="C:phagophore assembly site"/>
    <property type="evidence" value="ECO:0007669"/>
    <property type="project" value="TreeGrafter"/>
</dbReference>
<sequence>MFSTRFLCQHCQQPLKLRQSSGTVCSAQEEPGGTEADSGSSTEPEASGGPPAGAPSSPREPTDGRMMQPSAAHFTLVGRFPSKKTLGHIQKTHAHIFDVISDLEGVDRALCTECTDCLLEQLDRQLAQAQLDCQTYRRCLELGPQGSEAEGAALQSELWGLMLEEARLVRELGNLDRSHAKVAAHLTIAQAENAELTQQDAQHVRDLRALQWQQQELSDQLSSLGNQLSYAQLQTRALRATDIFKATFEISEDGPLGVINGFRLGRLPGVPVGWGEINAAWGQAALLLLALSKAVGLQFQRYRLVACGSRSYLKSLTGDGEELPLASEGRDNVFLDNKFDRAMLAFLDCLQQFQQEAGRSGLRVPYTVHAQGGLLGDGVGPTGPYSVRTHLNTEEQWTAALRRMLSNLKSCLAWASQRYCPK</sequence>
<dbReference type="Proteomes" id="UP000694906">
    <property type="component" value="Unplaced"/>
</dbReference>
<evidence type="ECO:0000256" key="2">
    <source>
        <dbReference type="ARBA" id="ARBA00023006"/>
    </source>
</evidence>
<protein>
    <submittedName>
        <fullName evidence="7">Beclin-2-like</fullName>
    </submittedName>
</protein>
<dbReference type="GO" id="GO:0006995">
    <property type="term" value="P:cellular response to nitrogen starvation"/>
    <property type="evidence" value="ECO:0007669"/>
    <property type="project" value="TreeGrafter"/>
</dbReference>
<dbReference type="GO" id="GO:0043548">
    <property type="term" value="F:phosphatidylinositol 3-kinase binding"/>
    <property type="evidence" value="ECO:0007669"/>
    <property type="project" value="TreeGrafter"/>
</dbReference>
<reference evidence="7" key="1">
    <citation type="submission" date="2025-08" db="UniProtKB">
        <authorList>
            <consortium name="RefSeq"/>
        </authorList>
    </citation>
    <scope>IDENTIFICATION</scope>
</reference>
<dbReference type="RefSeq" id="XP_004862347.1">
    <property type="nucleotide sequence ID" value="XM_004862290.1"/>
</dbReference>
<dbReference type="InterPro" id="IPR041691">
    <property type="entry name" value="Atg6/beclin_CC"/>
</dbReference>
<name>A0AAX6PX98_HETGA</name>
<dbReference type="GO" id="GO:0030674">
    <property type="term" value="F:protein-macromolecule adaptor activity"/>
    <property type="evidence" value="ECO:0007669"/>
    <property type="project" value="TreeGrafter"/>
</dbReference>
<dbReference type="Pfam" id="PF17675">
    <property type="entry name" value="APG6_N"/>
    <property type="match status" value="1"/>
</dbReference>
<dbReference type="Gene3D" id="6.10.250.3110">
    <property type="match status" value="1"/>
</dbReference>
<gene>
    <name evidence="7" type="primary">LOC101713661</name>
</gene>
<keyword evidence="2" id="KW-0072">Autophagy</keyword>
<dbReference type="GeneID" id="101713661"/>
<dbReference type="AlphaFoldDB" id="A0AAX6PX98"/>
<evidence type="ECO:0000259" key="5">
    <source>
        <dbReference type="Pfam" id="PF17675"/>
    </source>
</evidence>
<dbReference type="GO" id="GO:0034271">
    <property type="term" value="C:phosphatidylinositol 3-kinase complex, class III, type I"/>
    <property type="evidence" value="ECO:0007669"/>
    <property type="project" value="TreeGrafter"/>
</dbReference>
<organism evidence="6 7">
    <name type="scientific">Heterocephalus glaber</name>
    <name type="common">Naked mole rat</name>
    <dbReference type="NCBI Taxonomy" id="10181"/>
    <lineage>
        <taxon>Eukaryota</taxon>
        <taxon>Metazoa</taxon>
        <taxon>Chordata</taxon>
        <taxon>Craniata</taxon>
        <taxon>Vertebrata</taxon>
        <taxon>Euteleostomi</taxon>
        <taxon>Mammalia</taxon>
        <taxon>Eutheria</taxon>
        <taxon>Euarchontoglires</taxon>
        <taxon>Glires</taxon>
        <taxon>Rodentia</taxon>
        <taxon>Hystricomorpha</taxon>
        <taxon>Bathyergidae</taxon>
        <taxon>Heterocephalus</taxon>
    </lineage>
</organism>
<evidence type="ECO:0000259" key="4">
    <source>
        <dbReference type="Pfam" id="PF04111"/>
    </source>
</evidence>
<evidence type="ECO:0000256" key="1">
    <source>
        <dbReference type="ARBA" id="ARBA00005965"/>
    </source>
</evidence>
<evidence type="ECO:0000256" key="3">
    <source>
        <dbReference type="SAM" id="MobiDB-lite"/>
    </source>
</evidence>
<dbReference type="GO" id="GO:0045324">
    <property type="term" value="P:late endosome to vacuole transport"/>
    <property type="evidence" value="ECO:0007669"/>
    <property type="project" value="TreeGrafter"/>
</dbReference>
<dbReference type="KEGG" id="hgl:101713661"/>
<dbReference type="GO" id="GO:0000423">
    <property type="term" value="P:mitophagy"/>
    <property type="evidence" value="ECO:0007669"/>
    <property type="project" value="TreeGrafter"/>
</dbReference>
<feature type="region of interest" description="Disordered" evidence="3">
    <location>
        <begin position="18"/>
        <end position="66"/>
    </location>
</feature>
<feature type="compositionally biased region" description="Low complexity" evidence="3">
    <location>
        <begin position="43"/>
        <end position="59"/>
    </location>
</feature>
<dbReference type="InterPro" id="IPR007243">
    <property type="entry name" value="Atg6/Beclin"/>
</dbReference>
<evidence type="ECO:0000313" key="7">
    <source>
        <dbReference type="RefSeq" id="XP_004862347.1"/>
    </source>
</evidence>
<dbReference type="InterPro" id="IPR040455">
    <property type="entry name" value="Atg6_BARA"/>
</dbReference>
<keyword evidence="6" id="KW-1185">Reference proteome</keyword>
<accession>A0AAX6PX98</accession>
<dbReference type="GO" id="GO:0034272">
    <property type="term" value="C:phosphatidylinositol 3-kinase complex, class III, type II"/>
    <property type="evidence" value="ECO:0007669"/>
    <property type="project" value="TreeGrafter"/>
</dbReference>